<comment type="caution">
    <text evidence="2">The sequence shown here is derived from an EMBL/GenBank/DDBJ whole genome shotgun (WGS) entry which is preliminary data.</text>
</comment>
<reference evidence="2 3" key="1">
    <citation type="submission" date="2015-06" db="EMBL/GenBank/DDBJ databases">
        <title>Draft genome of the ant-associated black yeast Phialophora attae CBS 131958.</title>
        <authorList>
            <person name="Moreno L.F."/>
            <person name="Stielow B.J."/>
            <person name="de Hoog S."/>
            <person name="Vicente V.A."/>
            <person name="Weiss V.A."/>
            <person name="de Vries M."/>
            <person name="Cruz L.M."/>
            <person name="Souza E.M."/>
        </authorList>
    </citation>
    <scope>NUCLEOTIDE SEQUENCE [LARGE SCALE GENOMIC DNA]</scope>
    <source>
        <strain evidence="2 3">CBS 131958</strain>
    </source>
</reference>
<dbReference type="VEuPathDB" id="FungiDB:AB675_4218"/>
<evidence type="ECO:0000313" key="2">
    <source>
        <dbReference type="EMBL" id="KPI38533.1"/>
    </source>
</evidence>
<feature type="signal peptide" evidence="1">
    <location>
        <begin position="1"/>
        <end position="23"/>
    </location>
</feature>
<protein>
    <submittedName>
        <fullName evidence="2">Uncharacterized protein</fullName>
    </submittedName>
</protein>
<organism evidence="2 3">
    <name type="scientific">Cyphellophora attinorum</name>
    <dbReference type="NCBI Taxonomy" id="1664694"/>
    <lineage>
        <taxon>Eukaryota</taxon>
        <taxon>Fungi</taxon>
        <taxon>Dikarya</taxon>
        <taxon>Ascomycota</taxon>
        <taxon>Pezizomycotina</taxon>
        <taxon>Eurotiomycetes</taxon>
        <taxon>Chaetothyriomycetidae</taxon>
        <taxon>Chaetothyriales</taxon>
        <taxon>Cyphellophoraceae</taxon>
        <taxon>Cyphellophora</taxon>
    </lineage>
</organism>
<keyword evidence="3" id="KW-1185">Reference proteome</keyword>
<evidence type="ECO:0000313" key="3">
    <source>
        <dbReference type="Proteomes" id="UP000038010"/>
    </source>
</evidence>
<feature type="chain" id="PRO_5005873161" evidence="1">
    <location>
        <begin position="24"/>
        <end position="110"/>
    </location>
</feature>
<gene>
    <name evidence="2" type="ORF">AB675_4218</name>
</gene>
<dbReference type="EMBL" id="LFJN01000018">
    <property type="protein sequence ID" value="KPI38533.1"/>
    <property type="molecule type" value="Genomic_DNA"/>
</dbReference>
<dbReference type="AlphaFoldDB" id="A0A0N1H904"/>
<dbReference type="RefSeq" id="XP_017998496.1">
    <property type="nucleotide sequence ID" value="XM_018144342.1"/>
</dbReference>
<evidence type="ECO:0000256" key="1">
    <source>
        <dbReference type="SAM" id="SignalP"/>
    </source>
</evidence>
<dbReference type="Proteomes" id="UP000038010">
    <property type="component" value="Unassembled WGS sequence"/>
</dbReference>
<name>A0A0N1H904_9EURO</name>
<sequence length="110" mass="11860">MHFPRSILLTLVTIAALHQLALAAPVVVNDKEAKLQSRDIGMNGFPDNQLTRGGTIAAREPGLNSNPYWPHGFDIQGGPGEAFEPALADEQPVVVDIPDFDFDPSSLPDE</sequence>
<keyword evidence="1" id="KW-0732">Signal</keyword>
<proteinExistence type="predicted"/>
<accession>A0A0N1H904</accession>
<dbReference type="GeneID" id="28736222"/>